<dbReference type="Pfam" id="PF02826">
    <property type="entry name" value="2-Hacid_dh_C"/>
    <property type="match status" value="1"/>
</dbReference>
<comment type="similarity">
    <text evidence="1 4">Belongs to the D-isomer specific 2-hydroxyacid dehydrogenase family.</text>
</comment>
<dbReference type="PANTHER" id="PTHR42789">
    <property type="entry name" value="D-ISOMER SPECIFIC 2-HYDROXYACID DEHYDROGENASE FAMILY PROTEIN (AFU_ORTHOLOGUE AFUA_6G10090)"/>
    <property type="match status" value="1"/>
</dbReference>
<organism evidence="7 8">
    <name type="scientific">Irregularibacter muris</name>
    <dbReference type="NCBI Taxonomy" id="1796619"/>
    <lineage>
        <taxon>Bacteria</taxon>
        <taxon>Bacillati</taxon>
        <taxon>Bacillota</taxon>
        <taxon>Clostridia</taxon>
        <taxon>Eubacteriales</taxon>
        <taxon>Eubacteriaceae</taxon>
        <taxon>Irregularibacter</taxon>
    </lineage>
</organism>
<accession>A0AAE3KZI3</accession>
<dbReference type="AlphaFoldDB" id="A0AAE3KZI3"/>
<feature type="domain" description="D-isomer specific 2-hydroxyacid dehydrogenase catalytic" evidence="5">
    <location>
        <begin position="5"/>
        <end position="315"/>
    </location>
</feature>
<feature type="domain" description="D-isomer specific 2-hydroxyacid dehydrogenase NAD-binding" evidence="6">
    <location>
        <begin position="107"/>
        <end position="282"/>
    </location>
</feature>
<dbReference type="GO" id="GO:0016616">
    <property type="term" value="F:oxidoreductase activity, acting on the CH-OH group of donors, NAD or NADP as acceptor"/>
    <property type="evidence" value="ECO:0007669"/>
    <property type="project" value="InterPro"/>
</dbReference>
<keyword evidence="8" id="KW-1185">Reference proteome</keyword>
<evidence type="ECO:0000256" key="3">
    <source>
        <dbReference type="ARBA" id="ARBA00023027"/>
    </source>
</evidence>
<dbReference type="Pfam" id="PF00389">
    <property type="entry name" value="2-Hacid_dh"/>
    <property type="match status" value="1"/>
</dbReference>
<evidence type="ECO:0000259" key="6">
    <source>
        <dbReference type="Pfam" id="PF02826"/>
    </source>
</evidence>
<dbReference type="PROSITE" id="PS00670">
    <property type="entry name" value="D_2_HYDROXYACID_DH_2"/>
    <property type="match status" value="1"/>
</dbReference>
<sequence>MAYKVLIPQDIAKEGKQYLIDRGYEIMMGSGITVEDIKKDVKDCDAILARTASFPREVFEAGKKLKVIARHGVAYDNVDIDAATDLGIYVTNAPLSNANSVAEQAIGFIIALAKNTVFCDKELRKGNFEIRNQLHGIELEGKILGLIGLGKIGNAVAQKSTYGLGMKVIAYDPYVKQENVDSYIKLVEDLDEIFKNADFISLHLPLTDKTRRMVGREKLQMMKTTAYLINTSRGNVVNEKELIVALKEGQLAGAGLDVYEQEPPENNNELFSLDNVVVTPHNSSHTKEATQRMAIHAAMGIDEVLSGEIPSWPVNKPIIR</sequence>
<proteinExistence type="inferred from homology"/>
<dbReference type="FunFam" id="3.40.50.720:FF:000203">
    <property type="entry name" value="D-3-phosphoglycerate dehydrogenase (SerA)"/>
    <property type="match status" value="1"/>
</dbReference>
<name>A0AAE3KZI3_9FIRM</name>
<evidence type="ECO:0000259" key="5">
    <source>
        <dbReference type="Pfam" id="PF00389"/>
    </source>
</evidence>
<evidence type="ECO:0000256" key="4">
    <source>
        <dbReference type="RuleBase" id="RU003719"/>
    </source>
</evidence>
<dbReference type="InterPro" id="IPR006139">
    <property type="entry name" value="D-isomer_2_OHA_DH_cat_dom"/>
</dbReference>
<dbReference type="EMBL" id="JANKAS010000005">
    <property type="protein sequence ID" value="MCR1898741.1"/>
    <property type="molecule type" value="Genomic_DNA"/>
</dbReference>
<dbReference type="InterPro" id="IPR006140">
    <property type="entry name" value="D-isomer_DH_NAD-bd"/>
</dbReference>
<keyword evidence="3" id="KW-0520">NAD</keyword>
<dbReference type="InterPro" id="IPR029753">
    <property type="entry name" value="D-isomer_DH_CS"/>
</dbReference>
<dbReference type="Gene3D" id="3.40.50.720">
    <property type="entry name" value="NAD(P)-binding Rossmann-like Domain"/>
    <property type="match status" value="2"/>
</dbReference>
<evidence type="ECO:0000313" key="7">
    <source>
        <dbReference type="EMBL" id="MCR1898741.1"/>
    </source>
</evidence>
<dbReference type="PANTHER" id="PTHR42789:SF1">
    <property type="entry name" value="D-ISOMER SPECIFIC 2-HYDROXYACID DEHYDROGENASE FAMILY PROTEIN (AFU_ORTHOLOGUE AFUA_6G10090)"/>
    <property type="match status" value="1"/>
</dbReference>
<keyword evidence="2 4" id="KW-0560">Oxidoreductase</keyword>
<gene>
    <name evidence="7" type="ORF">NSA47_07010</name>
</gene>
<comment type="caution">
    <text evidence="7">The sequence shown here is derived from an EMBL/GenBank/DDBJ whole genome shotgun (WGS) entry which is preliminary data.</text>
</comment>
<reference evidence="7" key="1">
    <citation type="submission" date="2022-07" db="EMBL/GenBank/DDBJ databases">
        <title>Enhanced cultured diversity of the mouse gut microbiota enables custom-made synthetic communities.</title>
        <authorList>
            <person name="Afrizal A."/>
        </authorList>
    </citation>
    <scope>NUCLEOTIDE SEQUENCE</scope>
    <source>
        <strain evidence="7">DSM 28593</strain>
    </source>
</reference>
<dbReference type="CDD" id="cd12173">
    <property type="entry name" value="PGDH_4"/>
    <property type="match status" value="1"/>
</dbReference>
<dbReference type="InterPro" id="IPR036291">
    <property type="entry name" value="NAD(P)-bd_dom_sf"/>
</dbReference>
<dbReference type="InterPro" id="IPR050857">
    <property type="entry name" value="D-2-hydroxyacid_DH"/>
</dbReference>
<dbReference type="GO" id="GO:0051287">
    <property type="term" value="F:NAD binding"/>
    <property type="evidence" value="ECO:0007669"/>
    <property type="project" value="InterPro"/>
</dbReference>
<evidence type="ECO:0000313" key="8">
    <source>
        <dbReference type="Proteomes" id="UP001205748"/>
    </source>
</evidence>
<protein>
    <submittedName>
        <fullName evidence="7">Hydroxyacid dehydrogenase</fullName>
    </submittedName>
</protein>
<dbReference type="Proteomes" id="UP001205748">
    <property type="component" value="Unassembled WGS sequence"/>
</dbReference>
<dbReference type="PROSITE" id="PS00671">
    <property type="entry name" value="D_2_HYDROXYACID_DH_3"/>
    <property type="match status" value="1"/>
</dbReference>
<dbReference type="RefSeq" id="WP_257530395.1">
    <property type="nucleotide sequence ID" value="NZ_JANKAS010000005.1"/>
</dbReference>
<evidence type="ECO:0000256" key="1">
    <source>
        <dbReference type="ARBA" id="ARBA00005854"/>
    </source>
</evidence>
<dbReference type="SUPFAM" id="SSF51735">
    <property type="entry name" value="NAD(P)-binding Rossmann-fold domains"/>
    <property type="match status" value="1"/>
</dbReference>
<dbReference type="SUPFAM" id="SSF52283">
    <property type="entry name" value="Formate/glycerate dehydrogenase catalytic domain-like"/>
    <property type="match status" value="1"/>
</dbReference>
<evidence type="ECO:0000256" key="2">
    <source>
        <dbReference type="ARBA" id="ARBA00023002"/>
    </source>
</evidence>